<accession>A0A4S3JVM2</accession>
<organism evidence="1 2">
    <name type="scientific">Aspergillus tanneri</name>
    <dbReference type="NCBI Taxonomy" id="1220188"/>
    <lineage>
        <taxon>Eukaryota</taxon>
        <taxon>Fungi</taxon>
        <taxon>Dikarya</taxon>
        <taxon>Ascomycota</taxon>
        <taxon>Pezizomycotina</taxon>
        <taxon>Eurotiomycetes</taxon>
        <taxon>Eurotiomycetidae</taxon>
        <taxon>Eurotiales</taxon>
        <taxon>Aspergillaceae</taxon>
        <taxon>Aspergillus</taxon>
        <taxon>Aspergillus subgen. Circumdati</taxon>
    </lineage>
</organism>
<reference evidence="1 2" key="1">
    <citation type="submission" date="2019-03" db="EMBL/GenBank/DDBJ databases">
        <title>The genome sequence of a newly discovered highly antifungal drug resistant Aspergillus species, Aspergillus tanneri NIH 1004.</title>
        <authorList>
            <person name="Mounaud S."/>
            <person name="Singh I."/>
            <person name="Joardar V."/>
            <person name="Pakala S."/>
            <person name="Pakala S."/>
            <person name="Venepally P."/>
            <person name="Hoover J."/>
            <person name="Nierman W."/>
            <person name="Chung J."/>
            <person name="Losada L."/>
        </authorList>
    </citation>
    <scope>NUCLEOTIDE SEQUENCE [LARGE SCALE GENOMIC DNA]</scope>
    <source>
        <strain evidence="1 2">NIH1004</strain>
    </source>
</reference>
<comment type="caution">
    <text evidence="1">The sequence shown here is derived from an EMBL/GenBank/DDBJ whole genome shotgun (WGS) entry which is preliminary data.</text>
</comment>
<dbReference type="VEuPathDB" id="FungiDB:EYZ11_001041"/>
<keyword evidence="2" id="KW-1185">Reference proteome</keyword>
<evidence type="ECO:0000313" key="2">
    <source>
        <dbReference type="Proteomes" id="UP000308092"/>
    </source>
</evidence>
<protein>
    <submittedName>
        <fullName evidence="1">Uncharacterized protein</fullName>
    </submittedName>
</protein>
<proteinExistence type="predicted"/>
<dbReference type="EMBL" id="SOSA01000017">
    <property type="protein sequence ID" value="THC99492.1"/>
    <property type="molecule type" value="Genomic_DNA"/>
</dbReference>
<dbReference type="Proteomes" id="UP000308092">
    <property type="component" value="Unassembled WGS sequence"/>
</dbReference>
<dbReference type="AlphaFoldDB" id="A0A4S3JVM2"/>
<sequence>MPLPQLLDVRLVFPTYTRARIIHGSQPVPGADCNYAGTTRDPLGPNPFTHTGAWRQAFGFSSQLEFPDSDHT</sequence>
<evidence type="ECO:0000313" key="1">
    <source>
        <dbReference type="EMBL" id="THC99492.1"/>
    </source>
</evidence>
<name>A0A4S3JVM2_9EURO</name>
<gene>
    <name evidence="1" type="ORF">EYZ11_001041</name>
</gene>